<evidence type="ECO:0000313" key="5">
    <source>
        <dbReference type="Proteomes" id="UP001159427"/>
    </source>
</evidence>
<gene>
    <name evidence="4" type="ORF">PEVE_00001480</name>
</gene>
<dbReference type="Pfam" id="PF00838">
    <property type="entry name" value="TCTP"/>
    <property type="match status" value="1"/>
</dbReference>
<comment type="caution">
    <text evidence="4">The sequence shown here is derived from an EMBL/GenBank/DDBJ whole genome shotgun (WGS) entry which is preliminary data.</text>
</comment>
<organism evidence="4 5">
    <name type="scientific">Porites evermanni</name>
    <dbReference type="NCBI Taxonomy" id="104178"/>
    <lineage>
        <taxon>Eukaryota</taxon>
        <taxon>Metazoa</taxon>
        <taxon>Cnidaria</taxon>
        <taxon>Anthozoa</taxon>
        <taxon>Hexacorallia</taxon>
        <taxon>Scleractinia</taxon>
        <taxon>Fungiina</taxon>
        <taxon>Poritidae</taxon>
        <taxon>Porites</taxon>
    </lineage>
</organism>
<accession>A0ABN8Q4R0</accession>
<dbReference type="InterPro" id="IPR011057">
    <property type="entry name" value="Mss4-like_sf"/>
</dbReference>
<evidence type="ECO:0000256" key="1">
    <source>
        <dbReference type="PROSITE-ProRule" id="PRU01133"/>
    </source>
</evidence>
<feature type="domain" description="TCTP" evidence="3">
    <location>
        <begin position="1"/>
        <end position="156"/>
    </location>
</feature>
<dbReference type="Proteomes" id="UP001159427">
    <property type="component" value="Unassembled WGS sequence"/>
</dbReference>
<evidence type="ECO:0000259" key="3">
    <source>
        <dbReference type="PROSITE" id="PS51797"/>
    </source>
</evidence>
<comment type="similarity">
    <text evidence="1">Belongs to the TCTP family.</text>
</comment>
<dbReference type="Gene3D" id="2.170.150.10">
    <property type="entry name" value="Metal Binding Protein, Guanine Nucleotide Exchange Factor, Chain A"/>
    <property type="match status" value="1"/>
</dbReference>
<dbReference type="InterPro" id="IPR034737">
    <property type="entry name" value="TCTP"/>
</dbReference>
<name>A0ABN8Q4R0_9CNID</name>
<evidence type="ECO:0000313" key="4">
    <source>
        <dbReference type="EMBL" id="CAH3154587.1"/>
    </source>
</evidence>
<sequence>MTEVDGIFYEVEGKVTTEKSGDIDESLIGGNKSAEDTGGDDVEENAVTGVDIVLANKLKEVGGQAFPFSKKDYQKHCKAYMKKLLEHLNPEEKDKFQADAKVAMQKIWGKFKDLQFFRGESEADFDDAECMLAILEYRDNTPYMLFFKHGLVEEKMVRGTQLTALQVHVKSEQNLRHLLCVPDADDVKQKSKNQETIPNRFYPQQKTKGSFVLLHLCQVHEVKAEFTARNNIVQALLRTFKFTYHCSDSVL</sequence>
<feature type="region of interest" description="Disordered" evidence="2">
    <location>
        <begin position="20"/>
        <end position="41"/>
    </location>
</feature>
<dbReference type="PANTHER" id="PTHR11991:SF0">
    <property type="entry name" value="TRANSLATIONALLY-CONTROLLED TUMOR PROTEIN"/>
    <property type="match status" value="1"/>
</dbReference>
<reference evidence="4 5" key="1">
    <citation type="submission" date="2022-05" db="EMBL/GenBank/DDBJ databases">
        <authorList>
            <consortium name="Genoscope - CEA"/>
            <person name="William W."/>
        </authorList>
    </citation>
    <scope>NUCLEOTIDE SEQUENCE [LARGE SCALE GENOMIC DNA]</scope>
</reference>
<dbReference type="InterPro" id="IPR018105">
    <property type="entry name" value="Translational_control_tumour_p"/>
</dbReference>
<dbReference type="PROSITE" id="PS51797">
    <property type="entry name" value="TCTP_3"/>
    <property type="match status" value="1"/>
</dbReference>
<protein>
    <recommendedName>
        <fullName evidence="3">TCTP domain-containing protein</fullName>
    </recommendedName>
</protein>
<dbReference type="EMBL" id="CALNXI010001081">
    <property type="protein sequence ID" value="CAH3154587.1"/>
    <property type="molecule type" value="Genomic_DNA"/>
</dbReference>
<dbReference type="PANTHER" id="PTHR11991">
    <property type="entry name" value="TRANSLATIONALLY CONTROLLED TUMOR PROTEIN-RELATED"/>
    <property type="match status" value="1"/>
</dbReference>
<keyword evidence="5" id="KW-1185">Reference proteome</keyword>
<proteinExistence type="inferred from homology"/>
<dbReference type="SUPFAM" id="SSF51316">
    <property type="entry name" value="Mss4-like"/>
    <property type="match status" value="1"/>
</dbReference>
<evidence type="ECO:0000256" key="2">
    <source>
        <dbReference type="SAM" id="MobiDB-lite"/>
    </source>
</evidence>
<dbReference type="PRINTS" id="PR01653">
    <property type="entry name" value="TCTPROTEIN"/>
</dbReference>
<dbReference type="InterPro" id="IPR011323">
    <property type="entry name" value="Mss4/transl-control_tumour"/>
</dbReference>